<proteinExistence type="predicted"/>
<dbReference type="Gene3D" id="1.25.40.10">
    <property type="entry name" value="Tetratricopeptide repeat domain"/>
    <property type="match status" value="1"/>
</dbReference>
<keyword evidence="2" id="KW-1185">Reference proteome</keyword>
<organism evidence="1 2">
    <name type="scientific">Gigaspora rosea</name>
    <dbReference type="NCBI Taxonomy" id="44941"/>
    <lineage>
        <taxon>Eukaryota</taxon>
        <taxon>Fungi</taxon>
        <taxon>Fungi incertae sedis</taxon>
        <taxon>Mucoromycota</taxon>
        <taxon>Glomeromycotina</taxon>
        <taxon>Glomeromycetes</taxon>
        <taxon>Diversisporales</taxon>
        <taxon>Gigasporaceae</taxon>
        <taxon>Gigaspora</taxon>
    </lineage>
</organism>
<dbReference type="EMBL" id="QKWP01000564">
    <property type="protein sequence ID" value="RIB18072.1"/>
    <property type="molecule type" value="Genomic_DNA"/>
</dbReference>
<evidence type="ECO:0000313" key="2">
    <source>
        <dbReference type="Proteomes" id="UP000266673"/>
    </source>
</evidence>
<dbReference type="InterPro" id="IPR011990">
    <property type="entry name" value="TPR-like_helical_dom_sf"/>
</dbReference>
<dbReference type="STRING" id="44941.A0A397V7M8"/>
<name>A0A397V7M8_9GLOM</name>
<gene>
    <name evidence="1" type="ORF">C2G38_2037212</name>
</gene>
<evidence type="ECO:0000313" key="1">
    <source>
        <dbReference type="EMBL" id="RIB18072.1"/>
    </source>
</evidence>
<reference evidence="1 2" key="1">
    <citation type="submission" date="2018-06" db="EMBL/GenBank/DDBJ databases">
        <title>Comparative genomics reveals the genomic features of Rhizophagus irregularis, R. cerebriforme, R. diaphanum and Gigaspora rosea, and their symbiotic lifestyle signature.</title>
        <authorList>
            <person name="Morin E."/>
            <person name="San Clemente H."/>
            <person name="Chen E.C.H."/>
            <person name="De La Providencia I."/>
            <person name="Hainaut M."/>
            <person name="Kuo A."/>
            <person name="Kohler A."/>
            <person name="Murat C."/>
            <person name="Tang N."/>
            <person name="Roy S."/>
            <person name="Loubradou J."/>
            <person name="Henrissat B."/>
            <person name="Grigoriev I.V."/>
            <person name="Corradi N."/>
            <person name="Roux C."/>
            <person name="Martin F.M."/>
        </authorList>
    </citation>
    <scope>NUCLEOTIDE SEQUENCE [LARGE SCALE GENOMIC DNA]</scope>
    <source>
        <strain evidence="1 2">DAOM 194757</strain>
    </source>
</reference>
<sequence>MSDSDVYSVVSAKIKGRAEREITQQAVKFLQRQQAEIEELFRKTSSRPKELNGFSLDNLLAIKALIPFEIGYKAHQETNYKDAWECFSGLAECGNKFAKYWKGYYLLFGYHIKKDMDTALKLFKQAADNFVLKLNLDMHLFR</sequence>
<dbReference type="OrthoDB" id="2434929at2759"/>
<dbReference type="SUPFAM" id="SSF81901">
    <property type="entry name" value="HCP-like"/>
    <property type="match status" value="1"/>
</dbReference>
<comment type="caution">
    <text evidence="1">The sequence shown here is derived from an EMBL/GenBank/DDBJ whole genome shotgun (WGS) entry which is preliminary data.</text>
</comment>
<protein>
    <submittedName>
        <fullName evidence="1">Uncharacterized protein</fullName>
    </submittedName>
</protein>
<accession>A0A397V7M8</accession>
<dbReference type="AlphaFoldDB" id="A0A397V7M8"/>
<dbReference type="Proteomes" id="UP000266673">
    <property type="component" value="Unassembled WGS sequence"/>
</dbReference>